<dbReference type="Proteomes" id="UP000002156">
    <property type="component" value="Chromosome"/>
</dbReference>
<dbReference type="HOGENOM" id="CLU_3318407_0_0_9"/>
<dbReference type="AlphaFoldDB" id="B0K8P2"/>
<gene>
    <name evidence="1" type="ordered locus">Teth39_0849</name>
</gene>
<dbReference type="EMBL" id="CP000924">
    <property type="protein sequence ID" value="ABY94505.1"/>
    <property type="molecule type" value="Genomic_DNA"/>
</dbReference>
<dbReference type="STRING" id="340099.Teth39_0849"/>
<accession>B0K8P2</accession>
<dbReference type="KEGG" id="tpd:Teth39_0849"/>
<evidence type="ECO:0000313" key="1">
    <source>
        <dbReference type="EMBL" id="ABY94505.1"/>
    </source>
</evidence>
<keyword evidence="2" id="KW-1185">Reference proteome</keyword>
<proteinExistence type="predicted"/>
<reference evidence="2" key="1">
    <citation type="submission" date="2008-01" db="EMBL/GenBank/DDBJ databases">
        <title>Complete sequence of Thermoanaerobacter pseudethanolicus 39E.</title>
        <authorList>
            <person name="Copeland A."/>
            <person name="Lucas S."/>
            <person name="Lapidus A."/>
            <person name="Barry K."/>
            <person name="Glavina del Rio T."/>
            <person name="Dalin E."/>
            <person name="Tice H."/>
            <person name="Pitluck S."/>
            <person name="Bruce D."/>
            <person name="Goodwin L."/>
            <person name="Saunders E."/>
            <person name="Brettin T."/>
            <person name="Detter J.C."/>
            <person name="Han C."/>
            <person name="Schmutz J."/>
            <person name="Larimer F."/>
            <person name="Land M."/>
            <person name="Hauser L."/>
            <person name="Kyrpides N."/>
            <person name="Lykidis A."/>
            <person name="Hemme C."/>
            <person name="Fields M.W."/>
            <person name="He Z."/>
            <person name="Zhou J."/>
            <person name="Richardson P."/>
        </authorList>
    </citation>
    <scope>NUCLEOTIDE SEQUENCE [LARGE SCALE GENOMIC DNA]</scope>
    <source>
        <strain evidence="2">ATCC 33223 / DSM 2355 / 39E</strain>
    </source>
</reference>
<sequence>MLYLIRHGHLIAKGGNLKYMMAELFGKETGMKKLILLKG</sequence>
<evidence type="ECO:0000313" key="2">
    <source>
        <dbReference type="Proteomes" id="UP000002156"/>
    </source>
</evidence>
<protein>
    <submittedName>
        <fullName evidence="1">Uncharacterized protein</fullName>
    </submittedName>
</protein>
<name>B0K8P2_THEP3</name>
<organism evidence="1 2">
    <name type="scientific">Thermoanaerobacter pseudethanolicus (strain ATCC 33223 / 39E)</name>
    <name type="common">Clostridium thermohydrosulfuricum</name>
    <dbReference type="NCBI Taxonomy" id="340099"/>
    <lineage>
        <taxon>Bacteria</taxon>
        <taxon>Bacillati</taxon>
        <taxon>Bacillota</taxon>
        <taxon>Clostridia</taxon>
        <taxon>Thermoanaerobacterales</taxon>
        <taxon>Thermoanaerobacteraceae</taxon>
        <taxon>Thermoanaerobacter</taxon>
    </lineage>
</organism>